<sequence>MSLIRKTLLAEPTNSYTATGRSLLSGKLSQEQKEEMFDFSTIDGGMVNHNAGSLAISSGSGIFIGDYFVGVSDSYQSISNLPFVRY</sequence>
<evidence type="ECO:0000313" key="2">
    <source>
        <dbReference type="Proteomes" id="UP001597544"/>
    </source>
</evidence>
<accession>A0ABW5IFT0</accession>
<name>A0ABW5IFT0_9BACT</name>
<dbReference type="RefSeq" id="WP_377502687.1">
    <property type="nucleotide sequence ID" value="NZ_JBHULU010000002.1"/>
</dbReference>
<gene>
    <name evidence="1" type="ORF">ACFSRY_01460</name>
</gene>
<keyword evidence="2" id="KW-1185">Reference proteome</keyword>
<comment type="caution">
    <text evidence="1">The sequence shown here is derived from an EMBL/GenBank/DDBJ whole genome shotgun (WGS) entry which is preliminary data.</text>
</comment>
<dbReference type="EMBL" id="JBHULU010000002">
    <property type="protein sequence ID" value="MFD2512519.1"/>
    <property type="molecule type" value="Genomic_DNA"/>
</dbReference>
<dbReference type="Proteomes" id="UP001597544">
    <property type="component" value="Unassembled WGS sequence"/>
</dbReference>
<proteinExistence type="predicted"/>
<organism evidence="1 2">
    <name type="scientific">Pontibacter locisalis</name>
    <dbReference type="NCBI Taxonomy" id="1719035"/>
    <lineage>
        <taxon>Bacteria</taxon>
        <taxon>Pseudomonadati</taxon>
        <taxon>Bacteroidota</taxon>
        <taxon>Cytophagia</taxon>
        <taxon>Cytophagales</taxon>
        <taxon>Hymenobacteraceae</taxon>
        <taxon>Pontibacter</taxon>
    </lineage>
</organism>
<evidence type="ECO:0000313" key="1">
    <source>
        <dbReference type="EMBL" id="MFD2512519.1"/>
    </source>
</evidence>
<reference evidence="2" key="1">
    <citation type="journal article" date="2019" name="Int. J. Syst. Evol. Microbiol.">
        <title>The Global Catalogue of Microorganisms (GCM) 10K type strain sequencing project: providing services to taxonomists for standard genome sequencing and annotation.</title>
        <authorList>
            <consortium name="The Broad Institute Genomics Platform"/>
            <consortium name="The Broad Institute Genome Sequencing Center for Infectious Disease"/>
            <person name="Wu L."/>
            <person name="Ma J."/>
        </authorList>
    </citation>
    <scope>NUCLEOTIDE SEQUENCE [LARGE SCALE GENOMIC DNA]</scope>
    <source>
        <strain evidence="2">KCTC 42498</strain>
    </source>
</reference>
<protein>
    <submittedName>
        <fullName evidence="1">Uncharacterized protein</fullName>
    </submittedName>
</protein>